<dbReference type="InterPro" id="IPR053164">
    <property type="entry name" value="IS1016-like_transposase"/>
</dbReference>
<proteinExistence type="predicted"/>
<comment type="caution">
    <text evidence="2">The sequence shown here is derived from an EMBL/GenBank/DDBJ whole genome shotgun (WGS) entry which is preliminary data.</text>
</comment>
<dbReference type="EMBL" id="JIDS01000002">
    <property type="protein sequence ID" value="EZK38478.1"/>
    <property type="molecule type" value="Genomic_DNA"/>
</dbReference>
<dbReference type="NCBIfam" id="NF033547">
    <property type="entry name" value="transpos_IS1595"/>
    <property type="match status" value="1"/>
</dbReference>
<evidence type="ECO:0000259" key="1">
    <source>
        <dbReference type="SMART" id="SM01126"/>
    </source>
</evidence>
<dbReference type="InterPro" id="IPR024445">
    <property type="entry name" value="Tnp_ISXO2-like"/>
</dbReference>
<name>A0AAD3AU04_FRATT</name>
<dbReference type="Proteomes" id="UP000023806">
    <property type="component" value="Unassembled WGS sequence"/>
</dbReference>
<dbReference type="AlphaFoldDB" id="A0AAD3AU04"/>
<dbReference type="PANTHER" id="PTHR47163:SF2">
    <property type="entry name" value="SI:DKEY-17M8.2"/>
    <property type="match status" value="1"/>
</dbReference>
<evidence type="ECO:0000313" key="3">
    <source>
        <dbReference type="Proteomes" id="UP000023806"/>
    </source>
</evidence>
<feature type="domain" description="ISXO2-like transposase" evidence="1">
    <location>
        <begin position="1"/>
        <end position="86"/>
    </location>
</feature>
<sequence length="113" mass="13529">MPIIQGKILENSTIYTDGWKAYDGLILNGYDHYRIYHSHNEFARGKNHVNGIELFWSFSKRRLAKFNGLSDDKFVLHLKECEFRWNNKDNDLYKIMLTLVRKFSIKVIWTLTK</sequence>
<reference evidence="2 3" key="1">
    <citation type="submission" date="2014-03" db="EMBL/GenBank/DDBJ databases">
        <title>The Genome Sequence of Francisella tularensis subsp. tularensis str. SCHU S4 substr. FSC043.</title>
        <authorList>
            <consortium name="The Broad Institute Genomics Platform"/>
            <consortium name="The Broad Institute Genome Sequencing Center for Infectious Disease"/>
            <person name="Chapman S.B."/>
            <person name="Guina T."/>
            <person name="Gelhaus C."/>
            <person name="Comer J."/>
            <person name="Sellati T."/>
            <person name="Sjostedt A."/>
            <person name="Young S.K."/>
            <person name="Zeng Q."/>
            <person name="Gargeya S."/>
            <person name="Abouelleil A."/>
            <person name="Alvarado L."/>
            <person name="Chapman S.B."/>
            <person name="Gainer-Dewar J."/>
            <person name="Goldberg J."/>
            <person name="Griggs A."/>
            <person name="Gujja S."/>
            <person name="Hansen M."/>
            <person name="Howarth C."/>
            <person name="Imamovic A."/>
            <person name="Larimer J."/>
            <person name="Murphy C."/>
            <person name="Naylor J."/>
            <person name="Pearson M."/>
            <person name="Poon T.W."/>
            <person name="Priest M."/>
            <person name="Roberts A."/>
            <person name="Saif S."/>
            <person name="Shea T."/>
            <person name="Sykes S."/>
            <person name="Wortman J."/>
            <person name="Nusbaum C."/>
            <person name="Birren B."/>
        </authorList>
    </citation>
    <scope>NUCLEOTIDE SEQUENCE [LARGE SCALE GENOMIC DNA]</scope>
    <source>
        <strain evidence="2 3">Schu S4</strain>
    </source>
</reference>
<dbReference type="SMART" id="SM01126">
    <property type="entry name" value="DDE_Tnp_IS1595"/>
    <property type="match status" value="1"/>
</dbReference>
<accession>A0AAD3AU04</accession>
<organism evidence="2 3">
    <name type="scientific">Francisella tularensis subsp. tularensis str. SCHU S4 substr. FSC237</name>
    <dbReference type="NCBI Taxonomy" id="1341660"/>
    <lineage>
        <taxon>Bacteria</taxon>
        <taxon>Pseudomonadati</taxon>
        <taxon>Pseudomonadota</taxon>
        <taxon>Gammaproteobacteria</taxon>
        <taxon>Thiotrichales</taxon>
        <taxon>Francisellaceae</taxon>
        <taxon>Francisella</taxon>
    </lineage>
</organism>
<dbReference type="Pfam" id="PF12762">
    <property type="entry name" value="DDE_Tnp_IS1595"/>
    <property type="match status" value="1"/>
</dbReference>
<protein>
    <recommendedName>
        <fullName evidence="1">ISXO2-like transposase domain-containing protein</fullName>
    </recommendedName>
</protein>
<dbReference type="PANTHER" id="PTHR47163">
    <property type="entry name" value="DDE_TNP_IS1595 DOMAIN-CONTAINING PROTEIN"/>
    <property type="match status" value="1"/>
</dbReference>
<evidence type="ECO:0000313" key="2">
    <source>
        <dbReference type="EMBL" id="EZK38478.1"/>
    </source>
</evidence>
<gene>
    <name evidence="2" type="ORF">P250_03244</name>
</gene>